<comment type="caution">
    <text evidence="10">The sequence shown here is derived from an EMBL/GenBank/DDBJ whole genome shotgun (WGS) entry which is preliminary data.</text>
</comment>
<feature type="domain" description="Spore germination protein N-terminal" evidence="9">
    <location>
        <begin position="30"/>
        <end position="190"/>
    </location>
</feature>
<dbReference type="PANTHER" id="PTHR35789">
    <property type="entry name" value="SPORE GERMINATION PROTEIN B3"/>
    <property type="match status" value="1"/>
</dbReference>
<dbReference type="InterPro" id="IPR046953">
    <property type="entry name" value="Spore_GerAC-like_C"/>
</dbReference>
<keyword evidence="4" id="KW-0732">Signal</keyword>
<evidence type="ECO:0000256" key="6">
    <source>
        <dbReference type="ARBA" id="ARBA00023139"/>
    </source>
</evidence>
<evidence type="ECO:0000256" key="5">
    <source>
        <dbReference type="ARBA" id="ARBA00023136"/>
    </source>
</evidence>
<dbReference type="EMBL" id="CYZR01000003">
    <property type="protein sequence ID" value="CUN75430.1"/>
    <property type="molecule type" value="Genomic_DNA"/>
</dbReference>
<reference evidence="10 11" key="1">
    <citation type="submission" date="2015-09" db="EMBL/GenBank/DDBJ databases">
        <authorList>
            <consortium name="Pathogen Informatics"/>
        </authorList>
    </citation>
    <scope>NUCLEOTIDE SEQUENCE [LARGE SCALE GENOMIC DNA]</scope>
    <source>
        <strain evidence="10 11">2789STDY5834858</strain>
    </source>
</reference>
<evidence type="ECO:0000256" key="4">
    <source>
        <dbReference type="ARBA" id="ARBA00022729"/>
    </source>
</evidence>
<dbReference type="Gene3D" id="3.30.300.210">
    <property type="entry name" value="Nutrient germinant receptor protein C, domain 3"/>
    <property type="match status" value="1"/>
</dbReference>
<keyword evidence="5" id="KW-0472">Membrane</keyword>
<dbReference type="RefSeq" id="WP_055258631.1">
    <property type="nucleotide sequence ID" value="NZ_BCMV01000052.1"/>
</dbReference>
<keyword evidence="6" id="KW-0564">Palmitate</keyword>
<evidence type="ECO:0000256" key="7">
    <source>
        <dbReference type="ARBA" id="ARBA00023288"/>
    </source>
</evidence>
<comment type="similarity">
    <text evidence="2">Belongs to the GerABKC lipoprotein family.</text>
</comment>
<dbReference type="InterPro" id="IPR008844">
    <property type="entry name" value="Spore_GerAC-like"/>
</dbReference>
<proteinExistence type="inferred from homology"/>
<dbReference type="PANTHER" id="PTHR35789:SF1">
    <property type="entry name" value="SPORE GERMINATION PROTEIN B3"/>
    <property type="match status" value="1"/>
</dbReference>
<evidence type="ECO:0000259" key="9">
    <source>
        <dbReference type="Pfam" id="PF25198"/>
    </source>
</evidence>
<evidence type="ECO:0000313" key="10">
    <source>
        <dbReference type="EMBL" id="CUN75430.1"/>
    </source>
</evidence>
<evidence type="ECO:0000313" key="11">
    <source>
        <dbReference type="Proteomes" id="UP000095488"/>
    </source>
</evidence>
<comment type="subcellular location">
    <subcellularLocation>
        <location evidence="1">Membrane</location>
        <topology evidence="1">Lipid-anchor</topology>
    </subcellularLocation>
</comment>
<evidence type="ECO:0000259" key="8">
    <source>
        <dbReference type="Pfam" id="PF05504"/>
    </source>
</evidence>
<keyword evidence="11" id="KW-1185">Reference proteome</keyword>
<dbReference type="InterPro" id="IPR038501">
    <property type="entry name" value="Spore_GerAC_C_sf"/>
</dbReference>
<dbReference type="PROSITE" id="PS51257">
    <property type="entry name" value="PROKAR_LIPOPROTEIN"/>
    <property type="match status" value="1"/>
</dbReference>
<keyword evidence="3" id="KW-0309">Germination</keyword>
<feature type="domain" description="Spore germination GerAC-like C-terminal" evidence="8">
    <location>
        <begin position="213"/>
        <end position="349"/>
    </location>
</feature>
<evidence type="ECO:0000256" key="2">
    <source>
        <dbReference type="ARBA" id="ARBA00007886"/>
    </source>
</evidence>
<dbReference type="Pfam" id="PF05504">
    <property type="entry name" value="Spore_GerAC"/>
    <property type="match status" value="1"/>
</dbReference>
<keyword evidence="7" id="KW-0449">Lipoprotein</keyword>
<accession>A0ABM9UP52</accession>
<dbReference type="InterPro" id="IPR057336">
    <property type="entry name" value="GerAC_N"/>
</dbReference>
<evidence type="ECO:0000256" key="3">
    <source>
        <dbReference type="ARBA" id="ARBA00022544"/>
    </source>
</evidence>
<organism evidence="10 11">
    <name type="scientific">Sarcina ventriculi</name>
    <name type="common">Clostridium ventriculi</name>
    <dbReference type="NCBI Taxonomy" id="1267"/>
    <lineage>
        <taxon>Bacteria</taxon>
        <taxon>Bacillati</taxon>
        <taxon>Bacillota</taxon>
        <taxon>Clostridia</taxon>
        <taxon>Eubacteriales</taxon>
        <taxon>Clostridiaceae</taxon>
        <taxon>Sarcina</taxon>
    </lineage>
</organism>
<name>A0ABM9UP52_SARVE</name>
<dbReference type="NCBIfam" id="TIGR02887">
    <property type="entry name" value="spore_ger_x_C"/>
    <property type="match status" value="1"/>
</dbReference>
<dbReference type="Proteomes" id="UP000095488">
    <property type="component" value="Unassembled WGS sequence"/>
</dbReference>
<dbReference type="Pfam" id="PF25198">
    <property type="entry name" value="Spore_GerAC_N"/>
    <property type="match status" value="1"/>
</dbReference>
<gene>
    <name evidence="10" type="ORF">ERS852473_00996</name>
</gene>
<sequence length="378" mass="42646">MENLKSRLLKLFSLILLFIFLGSMQGCYSYEDINNGIFVTTIIFDENEIGDVELYLDTVKPYRSANESSDKGQREVYQGTGRTVGEAIKAINLQASGQISFSQCKAYIFTEQVSKEGIKKFMDAINRNQEFMIRPYMFVLFGSPSELLNQVTGDEEYLGIYLNQLVKKMNENPKVIAINANNYLAARTSYNNIAVLGALTIENNNGKKSLDLSGGALFKDEVMVRKISTSEGMSYNFLTGRVRSGTLEAINPQDTNSFVTLEIQNSKTTTSINYDGERIKLYKKIVIDCYLADSQSRLMVDKDVLNIIKYEEESMLSQYIQILFTKFKNDNLDIANVATLFEQEYPNITLSVDPLTITDLDLDIDIKINGTSKVADTF</sequence>
<evidence type="ECO:0000256" key="1">
    <source>
        <dbReference type="ARBA" id="ARBA00004635"/>
    </source>
</evidence>
<protein>
    <submittedName>
        <fullName evidence="10">Germination protein, Ger(X)C family</fullName>
    </submittedName>
</protein>